<dbReference type="PANTHER" id="PTHR12213">
    <property type="entry name" value="CORRINOID ADENOSYLTRANSFERASE"/>
    <property type="match status" value="1"/>
</dbReference>
<dbReference type="OrthoDB" id="549173at2759"/>
<comment type="function">
    <text evidence="7">Converts cob(I)alamin to adenosylcobalamin (adenosylcob(III)alamin), a coenzyme for methylmalonyl-CoA mutase, therefore participates in the final step of the vitamin B12 conversion. Generates adenosylcobalamin (AdoCbl) and directly delivers the cofactor to MUT in a transfer that is stimulated by ATP-binding to MMAB and gated by MMAA.</text>
</comment>
<reference evidence="12" key="1">
    <citation type="journal article" date="2020" name="bioRxiv">
        <title>Comparative genomics of Chlamydomonas.</title>
        <authorList>
            <person name="Craig R.J."/>
            <person name="Hasan A.R."/>
            <person name="Ness R.W."/>
            <person name="Keightley P.D."/>
        </authorList>
    </citation>
    <scope>NUCLEOTIDE SEQUENCE</scope>
    <source>
        <strain evidence="12">CCAP 11/173</strain>
    </source>
</reference>
<evidence type="ECO:0000256" key="2">
    <source>
        <dbReference type="ARBA" id="ARBA00011233"/>
    </source>
</evidence>
<evidence type="ECO:0000256" key="9">
    <source>
        <dbReference type="ARBA" id="ARBA00075216"/>
    </source>
</evidence>
<proteinExistence type="inferred from homology"/>
<comment type="similarity">
    <text evidence="1 10">Belongs to the Cob(I)alamin adenosyltransferase family.</text>
</comment>
<keyword evidence="13" id="KW-1185">Reference proteome</keyword>
<keyword evidence="3 10" id="KW-0808">Transferase</keyword>
<organism evidence="12 13">
    <name type="scientific">Chlamydomonas schloesseri</name>
    <dbReference type="NCBI Taxonomy" id="2026947"/>
    <lineage>
        <taxon>Eukaryota</taxon>
        <taxon>Viridiplantae</taxon>
        <taxon>Chlorophyta</taxon>
        <taxon>core chlorophytes</taxon>
        <taxon>Chlorophyceae</taxon>
        <taxon>CS clade</taxon>
        <taxon>Chlamydomonadales</taxon>
        <taxon>Chlamydomonadaceae</taxon>
        <taxon>Chlamydomonas</taxon>
    </lineage>
</organism>
<evidence type="ECO:0000256" key="3">
    <source>
        <dbReference type="ARBA" id="ARBA00022679"/>
    </source>
</evidence>
<evidence type="ECO:0000256" key="6">
    <source>
        <dbReference type="ARBA" id="ARBA00051988"/>
    </source>
</evidence>
<accession>A0A835SYF8</accession>
<dbReference type="NCBIfam" id="TIGR00636">
    <property type="entry name" value="PduO_Nterm"/>
    <property type="match status" value="1"/>
</dbReference>
<evidence type="ECO:0000313" key="12">
    <source>
        <dbReference type="EMBL" id="KAG2435458.1"/>
    </source>
</evidence>
<evidence type="ECO:0000313" key="13">
    <source>
        <dbReference type="Proteomes" id="UP000613740"/>
    </source>
</evidence>
<dbReference type="Gene3D" id="1.20.1200.10">
    <property type="entry name" value="Cobalamin adenosyltransferase-like"/>
    <property type="match status" value="1"/>
</dbReference>
<dbReference type="AlphaFoldDB" id="A0A835SYF8"/>
<comment type="subunit">
    <text evidence="2">Homotrimer.</text>
</comment>
<evidence type="ECO:0000256" key="10">
    <source>
        <dbReference type="RuleBase" id="RU366026"/>
    </source>
</evidence>
<dbReference type="EMBL" id="JAEHOD010000053">
    <property type="protein sequence ID" value="KAG2435458.1"/>
    <property type="molecule type" value="Genomic_DNA"/>
</dbReference>
<dbReference type="Proteomes" id="UP000613740">
    <property type="component" value="Unassembled WGS sequence"/>
</dbReference>
<dbReference type="SUPFAM" id="SSF89028">
    <property type="entry name" value="Cobalamin adenosyltransferase-like"/>
    <property type="match status" value="1"/>
</dbReference>
<dbReference type="GO" id="GO:0005524">
    <property type="term" value="F:ATP binding"/>
    <property type="evidence" value="ECO:0007669"/>
    <property type="project" value="UniProtKB-UniRule"/>
</dbReference>
<evidence type="ECO:0000256" key="5">
    <source>
        <dbReference type="ARBA" id="ARBA00022840"/>
    </source>
</evidence>
<dbReference type="InterPro" id="IPR036451">
    <property type="entry name" value="CblAdoTrfase-like_sf"/>
</dbReference>
<feature type="domain" description="Cobalamin adenosyltransferase-like" evidence="11">
    <location>
        <begin position="3"/>
        <end position="170"/>
    </location>
</feature>
<dbReference type="GO" id="GO:0009235">
    <property type="term" value="P:cobalamin metabolic process"/>
    <property type="evidence" value="ECO:0007669"/>
    <property type="project" value="UniProtKB-ARBA"/>
</dbReference>
<gene>
    <name evidence="12" type="ORF">HYH02_011958</name>
</gene>
<dbReference type="GO" id="GO:0008817">
    <property type="term" value="F:corrinoid adenosyltransferase activity"/>
    <property type="evidence" value="ECO:0007669"/>
    <property type="project" value="UniProtKB-ARBA"/>
</dbReference>
<evidence type="ECO:0000259" key="11">
    <source>
        <dbReference type="Pfam" id="PF01923"/>
    </source>
</evidence>
<dbReference type="PANTHER" id="PTHR12213:SF0">
    <property type="entry name" value="CORRINOID ADENOSYLTRANSFERASE MMAB"/>
    <property type="match status" value="1"/>
</dbReference>
<dbReference type="InterPro" id="IPR016030">
    <property type="entry name" value="CblAdoTrfase-like"/>
</dbReference>
<sequence length="187" mass="20529">MKIYTRSGDTGQASLFNGERLYKDDDVFQALGDVDELNSALGVASSFITNPVMLEQLETVQSRLIDVGSAVATPLPSSDEAKLQRTHFAGAEHTAQLEAWIDAMDEQLPKLTKFILPSGGQAAASLHHARSVCRRAERSIVVLSRRQAVSSEVNMYINRLSDYLFTAARHAAMTQGAEEKVYQKARS</sequence>
<evidence type="ECO:0000256" key="1">
    <source>
        <dbReference type="ARBA" id="ARBA00007487"/>
    </source>
</evidence>
<dbReference type="FunFam" id="1.20.1200.10:FF:000001">
    <property type="entry name" value="Cob(I)yrinic acid a,c-diamide adenosyltransferase"/>
    <property type="match status" value="1"/>
</dbReference>
<name>A0A835SYF8_9CHLO</name>
<keyword evidence="4 10" id="KW-0547">Nucleotide-binding</keyword>
<protein>
    <recommendedName>
        <fullName evidence="8">Corrinoid adenosyltransferase MMAB</fullName>
    </recommendedName>
    <alternativeName>
        <fullName evidence="9">ATP:co(I)rrinoid adenosyltransferase MMAB</fullName>
    </alternativeName>
</protein>
<evidence type="ECO:0000256" key="4">
    <source>
        <dbReference type="ARBA" id="ARBA00022741"/>
    </source>
</evidence>
<comment type="catalytic activity">
    <reaction evidence="6">
        <text>cob(I)alamin-[corrinoid adenosyltransferase] + ATP = apo-[corrinoid adenosyltransferase] + adenosylcob(III)alamin + triphosphate</text>
        <dbReference type="Rhea" id="RHEA:56796"/>
        <dbReference type="Rhea" id="RHEA-COMP:14743"/>
        <dbReference type="Rhea" id="RHEA-COMP:14744"/>
        <dbReference type="ChEBI" id="CHEBI:18036"/>
        <dbReference type="ChEBI" id="CHEBI:18408"/>
        <dbReference type="ChEBI" id="CHEBI:30616"/>
        <dbReference type="ChEBI" id="CHEBI:60488"/>
        <dbReference type="ChEBI" id="CHEBI:83228"/>
    </reaction>
    <physiologicalReaction direction="left-to-right" evidence="6">
        <dbReference type="Rhea" id="RHEA:56797"/>
    </physiologicalReaction>
</comment>
<dbReference type="InterPro" id="IPR029499">
    <property type="entry name" value="PduO-typ"/>
</dbReference>
<comment type="caution">
    <text evidence="12">The sequence shown here is derived from an EMBL/GenBank/DDBJ whole genome shotgun (WGS) entry which is preliminary data.</text>
</comment>
<evidence type="ECO:0000256" key="7">
    <source>
        <dbReference type="ARBA" id="ARBA00056747"/>
    </source>
</evidence>
<keyword evidence="5 10" id="KW-0067">ATP-binding</keyword>
<dbReference type="Pfam" id="PF01923">
    <property type="entry name" value="Cob_adeno_trans"/>
    <property type="match status" value="1"/>
</dbReference>
<evidence type="ECO:0000256" key="8">
    <source>
        <dbReference type="ARBA" id="ARBA00071654"/>
    </source>
</evidence>